<evidence type="ECO:0000313" key="3">
    <source>
        <dbReference type="EMBL" id="MST53126.1"/>
    </source>
</evidence>
<evidence type="ECO:0000313" key="5">
    <source>
        <dbReference type="Proteomes" id="UP000471052"/>
    </source>
</evidence>
<evidence type="ECO:0000313" key="6">
    <source>
        <dbReference type="Proteomes" id="UP001212085"/>
    </source>
</evidence>
<dbReference type="EMBL" id="CP114883">
    <property type="protein sequence ID" value="WBB07153.1"/>
    <property type="molecule type" value="Genomic_DNA"/>
</dbReference>
<reference evidence="4 6" key="2">
    <citation type="submission" date="2022-12" db="EMBL/GenBank/DDBJ databases">
        <title>Streptococcus alactolyticus LGM, complete genome.</title>
        <authorList>
            <person name="Liu Z."/>
            <person name="Mu C."/>
            <person name="Zhu W."/>
        </authorList>
    </citation>
    <scope>NUCLEOTIDE SEQUENCE [LARGE SCALE GENOMIC DNA]</scope>
    <source>
        <strain evidence="4 6">LGM</strain>
    </source>
</reference>
<dbReference type="OrthoDB" id="9780101at2"/>
<dbReference type="InterPro" id="IPR025711">
    <property type="entry name" value="PepSY"/>
</dbReference>
<proteinExistence type="predicted"/>
<dbReference type="Gene3D" id="3.10.450.40">
    <property type="match status" value="2"/>
</dbReference>
<evidence type="ECO:0000313" key="4">
    <source>
        <dbReference type="EMBL" id="WBB07153.1"/>
    </source>
</evidence>
<dbReference type="Pfam" id="PF03413">
    <property type="entry name" value="PepSY"/>
    <property type="match status" value="2"/>
</dbReference>
<reference evidence="3 5" key="1">
    <citation type="submission" date="2019-08" db="EMBL/GenBank/DDBJ databases">
        <title>In-depth cultivation of the pig gut microbiome towards novel bacterial diversity and tailored functional studies.</title>
        <authorList>
            <person name="Wylensek D."/>
            <person name="Hitch T.C.A."/>
            <person name="Clavel T."/>
        </authorList>
    </citation>
    <scope>NUCLEOTIDE SEQUENCE [LARGE SCALE GENOMIC DNA]</scope>
    <source>
        <strain evidence="3 5">BL-178-WT-3A</strain>
    </source>
</reference>
<dbReference type="GeneID" id="99636688"/>
<dbReference type="AlphaFoldDB" id="A0A6N7WPH3"/>
<dbReference type="EMBL" id="VUNP01000004">
    <property type="protein sequence ID" value="MST53126.1"/>
    <property type="molecule type" value="Genomic_DNA"/>
</dbReference>
<name>A0A6N7WPH3_STRAY</name>
<feature type="domain" description="PepSY" evidence="2">
    <location>
        <begin position="35"/>
        <end position="97"/>
    </location>
</feature>
<gene>
    <name evidence="3" type="ORF">FYJ82_01485</name>
    <name evidence="4" type="ORF">O6R09_04405</name>
</gene>
<protein>
    <submittedName>
        <fullName evidence="3">PepSY domain-containing protein</fullName>
    </submittedName>
</protein>
<organism evidence="3 5">
    <name type="scientific">Streptococcus alactolyticus</name>
    <dbReference type="NCBI Taxonomy" id="29389"/>
    <lineage>
        <taxon>Bacteria</taxon>
        <taxon>Bacillati</taxon>
        <taxon>Bacillota</taxon>
        <taxon>Bacilli</taxon>
        <taxon>Lactobacillales</taxon>
        <taxon>Streptococcaceae</taxon>
        <taxon>Streptococcus</taxon>
    </lineage>
</organism>
<dbReference type="Proteomes" id="UP000471052">
    <property type="component" value="Unassembled WGS sequence"/>
</dbReference>
<feature type="domain" description="PepSY" evidence="2">
    <location>
        <begin position="136"/>
        <end position="198"/>
    </location>
</feature>
<feature type="compositionally biased region" description="Polar residues" evidence="1">
    <location>
        <begin position="117"/>
        <end position="128"/>
    </location>
</feature>
<keyword evidence="6" id="KW-1185">Reference proteome</keyword>
<accession>A0A6N7WPH3</accession>
<feature type="region of interest" description="Disordered" evidence="1">
    <location>
        <begin position="111"/>
        <end position="138"/>
    </location>
</feature>
<sequence>MTISKKWLIRLGIGGLAGALLICGGVFAFQQSRYKLSEDEAKSIAIKNAGVRMADATFVRVEKDTDDWQATYDIEFYTKDGDFDYVIDAETGSILERDNDLFEVTTQAAATTTQAQENSGQNQTTTAPAASPSGGISQDEAKNKALADAGLEEKNVAQLFVQMDMDNGITYYEVDFNDPATNMDYDYTIDAETGEIVERSQEPMLD</sequence>
<evidence type="ECO:0000256" key="1">
    <source>
        <dbReference type="SAM" id="MobiDB-lite"/>
    </source>
</evidence>
<dbReference type="Proteomes" id="UP001212085">
    <property type="component" value="Chromosome"/>
</dbReference>
<dbReference type="RefSeq" id="WP_154454337.1">
    <property type="nucleotide sequence ID" value="NZ_BRXN01000014.1"/>
</dbReference>
<evidence type="ECO:0000259" key="2">
    <source>
        <dbReference type="Pfam" id="PF03413"/>
    </source>
</evidence>